<evidence type="ECO:0000256" key="4">
    <source>
        <dbReference type="SAM" id="MobiDB-lite"/>
    </source>
</evidence>
<evidence type="ECO:0000256" key="3">
    <source>
        <dbReference type="ARBA" id="ARBA00023242"/>
    </source>
</evidence>
<dbReference type="PANTHER" id="PTHR15052">
    <property type="entry name" value="RNA POLYMERASE III TRANSCRIPTION INITIATION FACTOR COMPLEX SUBUNIT"/>
    <property type="match status" value="1"/>
</dbReference>
<evidence type="ECO:0000313" key="6">
    <source>
        <dbReference type="Proteomes" id="UP000799770"/>
    </source>
</evidence>
<dbReference type="EMBL" id="ML977333">
    <property type="protein sequence ID" value="KAF2111758.1"/>
    <property type="molecule type" value="Genomic_DNA"/>
</dbReference>
<keyword evidence="6" id="KW-1185">Reference proteome</keyword>
<evidence type="ECO:0008006" key="7">
    <source>
        <dbReference type="Google" id="ProtNLM"/>
    </source>
</evidence>
<dbReference type="SUPFAM" id="SSF50978">
    <property type="entry name" value="WD40 repeat-like"/>
    <property type="match status" value="1"/>
</dbReference>
<dbReference type="InterPro" id="IPR015943">
    <property type="entry name" value="WD40/YVTN_repeat-like_dom_sf"/>
</dbReference>
<keyword evidence="3" id="KW-0539">Nucleus</keyword>
<dbReference type="OrthoDB" id="4703at2759"/>
<organism evidence="5 6">
    <name type="scientific">Lophiotrema nucula</name>
    <dbReference type="NCBI Taxonomy" id="690887"/>
    <lineage>
        <taxon>Eukaryota</taxon>
        <taxon>Fungi</taxon>
        <taxon>Dikarya</taxon>
        <taxon>Ascomycota</taxon>
        <taxon>Pezizomycotina</taxon>
        <taxon>Dothideomycetes</taxon>
        <taxon>Pleosporomycetidae</taxon>
        <taxon>Pleosporales</taxon>
        <taxon>Lophiotremataceae</taxon>
        <taxon>Lophiotrema</taxon>
    </lineage>
</organism>
<dbReference type="InterPro" id="IPR036322">
    <property type="entry name" value="WD40_repeat_dom_sf"/>
</dbReference>
<feature type="compositionally biased region" description="Pro residues" evidence="4">
    <location>
        <begin position="475"/>
        <end position="487"/>
    </location>
</feature>
<dbReference type="Proteomes" id="UP000799770">
    <property type="component" value="Unassembled WGS sequence"/>
</dbReference>
<dbReference type="GO" id="GO:0000127">
    <property type="term" value="C:transcription factor TFIIIC complex"/>
    <property type="evidence" value="ECO:0007669"/>
    <property type="project" value="TreeGrafter"/>
</dbReference>
<dbReference type="InterPro" id="IPR052416">
    <property type="entry name" value="GTF3C_component"/>
</dbReference>
<evidence type="ECO:0000313" key="5">
    <source>
        <dbReference type="EMBL" id="KAF2111758.1"/>
    </source>
</evidence>
<dbReference type="GO" id="GO:0006383">
    <property type="term" value="P:transcription by RNA polymerase III"/>
    <property type="evidence" value="ECO:0007669"/>
    <property type="project" value="TreeGrafter"/>
</dbReference>
<dbReference type="AlphaFoldDB" id="A0A6A5Z046"/>
<feature type="region of interest" description="Disordered" evidence="4">
    <location>
        <begin position="444"/>
        <end position="491"/>
    </location>
</feature>
<gene>
    <name evidence="5" type="ORF">BDV96DRAFT_581726</name>
</gene>
<keyword evidence="2" id="KW-0804">Transcription</keyword>
<protein>
    <recommendedName>
        <fullName evidence="7">WD40-repeat-containing domain protein</fullName>
    </recommendedName>
</protein>
<name>A0A6A5Z046_9PLEO</name>
<evidence type="ECO:0000256" key="1">
    <source>
        <dbReference type="ARBA" id="ARBA00004123"/>
    </source>
</evidence>
<evidence type="ECO:0000256" key="2">
    <source>
        <dbReference type="ARBA" id="ARBA00023163"/>
    </source>
</evidence>
<sequence>MGKETTITRKWYDEKGKAKFAEGQKTKEISEGEGAVYLANGAPDEINFLMGAYADPLLYCLKQRRYLSTALPFIYKDDRRGWVLYLGTRLQETQWAPIEKGSTQYLAVAVEQKRMTGRQYKPMENPKAPAFTATKGFPASIQIWAFDPDEADRLDPKKEPRLELVLCTAWGAPKALRWCPIAPAETVTESTEGLTVHLGLLAGIWSDGKVRILEVSFQKSVAISKETKYIHYAKAAFEISFHNSVATCLHWLSGTSLIVGTALGVVAFWSLTRPDAFPPPNHSPDEVYKPPPRFYKRVSDTFIISIASGFPSRPNYVSLSSADGLGWLFDLRSPTLDVVNNPRGRMYSVTQSWHEHTQSFVSPDESFLLRCNSIRRYYTNIYCMRTESQILCCATSPVHPGTLLGTADGAVVAGNPIMRTLNYKEVPWQQTWFRHDWRRPASELPLPLWDPSQPPPAPPNEDSDEEDSIAGTPTRIPPSPPSRPSTPQPYTKTVPEEILANSLTRITEGFKAKPVRLQYSKPGKKRKLPHQGGKYLTVYEEPSAITCVAWNPNVQWGTWACAGMGDGLLRVEDIGV</sequence>
<dbReference type="Gene3D" id="2.130.10.10">
    <property type="entry name" value="YVTN repeat-like/Quinoprotein amine dehydrogenase"/>
    <property type="match status" value="1"/>
</dbReference>
<accession>A0A6A5Z046</accession>
<comment type="subcellular location">
    <subcellularLocation>
        <location evidence="1">Nucleus</location>
    </subcellularLocation>
</comment>
<dbReference type="GO" id="GO:0005634">
    <property type="term" value="C:nucleus"/>
    <property type="evidence" value="ECO:0007669"/>
    <property type="project" value="UniProtKB-SubCell"/>
</dbReference>
<reference evidence="5" key="1">
    <citation type="journal article" date="2020" name="Stud. Mycol.">
        <title>101 Dothideomycetes genomes: a test case for predicting lifestyles and emergence of pathogens.</title>
        <authorList>
            <person name="Haridas S."/>
            <person name="Albert R."/>
            <person name="Binder M."/>
            <person name="Bloem J."/>
            <person name="Labutti K."/>
            <person name="Salamov A."/>
            <person name="Andreopoulos B."/>
            <person name="Baker S."/>
            <person name="Barry K."/>
            <person name="Bills G."/>
            <person name="Bluhm B."/>
            <person name="Cannon C."/>
            <person name="Castanera R."/>
            <person name="Culley D."/>
            <person name="Daum C."/>
            <person name="Ezra D."/>
            <person name="Gonzalez J."/>
            <person name="Henrissat B."/>
            <person name="Kuo A."/>
            <person name="Liang C."/>
            <person name="Lipzen A."/>
            <person name="Lutzoni F."/>
            <person name="Magnuson J."/>
            <person name="Mondo S."/>
            <person name="Nolan M."/>
            <person name="Ohm R."/>
            <person name="Pangilinan J."/>
            <person name="Park H.-J."/>
            <person name="Ramirez L."/>
            <person name="Alfaro M."/>
            <person name="Sun H."/>
            <person name="Tritt A."/>
            <person name="Yoshinaga Y."/>
            <person name="Zwiers L.-H."/>
            <person name="Turgeon B."/>
            <person name="Goodwin S."/>
            <person name="Spatafora J."/>
            <person name="Crous P."/>
            <person name="Grigoriev I."/>
        </authorList>
    </citation>
    <scope>NUCLEOTIDE SEQUENCE</scope>
    <source>
        <strain evidence="5">CBS 627.86</strain>
    </source>
</reference>
<dbReference type="PANTHER" id="PTHR15052:SF2">
    <property type="entry name" value="GENERAL TRANSCRIPTION FACTOR 3C POLYPEPTIDE 2"/>
    <property type="match status" value="1"/>
</dbReference>
<proteinExistence type="predicted"/>